<feature type="domain" description="TM2" evidence="6">
    <location>
        <begin position="51"/>
        <end position="94"/>
    </location>
</feature>
<name>A0ABP9AIF5_9SPHI</name>
<feature type="transmembrane region" description="Helical" evidence="5">
    <location>
        <begin position="75"/>
        <end position="94"/>
    </location>
</feature>
<gene>
    <name evidence="7" type="ORF">GCM10023231_06900</name>
</gene>
<sequence>MSEQKILMSVSDVTPEEMLFLVNATKGLTENQVDQFLFLYTGKRRKTQEILLLTLVGFLGVAGIQRFMIKQVGMGIVFFLTAGFCGIGTIVDLVNHRNLTESFNQKMAIECLQMVRMYSKPRA</sequence>
<reference evidence="8" key="1">
    <citation type="journal article" date="2019" name="Int. J. Syst. Evol. Microbiol.">
        <title>The Global Catalogue of Microorganisms (GCM) 10K type strain sequencing project: providing services to taxonomists for standard genome sequencing and annotation.</title>
        <authorList>
            <consortium name="The Broad Institute Genomics Platform"/>
            <consortium name="The Broad Institute Genome Sequencing Center for Infectious Disease"/>
            <person name="Wu L."/>
            <person name="Ma J."/>
        </authorList>
    </citation>
    <scope>NUCLEOTIDE SEQUENCE [LARGE SCALE GENOMIC DNA]</scope>
    <source>
        <strain evidence="8">JCM 18200</strain>
    </source>
</reference>
<evidence type="ECO:0000256" key="2">
    <source>
        <dbReference type="ARBA" id="ARBA00022692"/>
    </source>
</evidence>
<keyword evidence="8" id="KW-1185">Reference proteome</keyword>
<evidence type="ECO:0000313" key="7">
    <source>
        <dbReference type="EMBL" id="GAA4781917.1"/>
    </source>
</evidence>
<dbReference type="InterPro" id="IPR007829">
    <property type="entry name" value="TM2"/>
</dbReference>
<evidence type="ECO:0000256" key="5">
    <source>
        <dbReference type="SAM" id="Phobius"/>
    </source>
</evidence>
<dbReference type="EMBL" id="BAABIQ010000005">
    <property type="protein sequence ID" value="GAA4781917.1"/>
    <property type="molecule type" value="Genomic_DNA"/>
</dbReference>
<evidence type="ECO:0000256" key="1">
    <source>
        <dbReference type="ARBA" id="ARBA00004141"/>
    </source>
</evidence>
<evidence type="ECO:0000259" key="6">
    <source>
        <dbReference type="Pfam" id="PF05154"/>
    </source>
</evidence>
<evidence type="ECO:0000256" key="4">
    <source>
        <dbReference type="ARBA" id="ARBA00023136"/>
    </source>
</evidence>
<organism evidence="7 8">
    <name type="scientific">Olivibacter ginsenosidimutans</name>
    <dbReference type="NCBI Taxonomy" id="1176537"/>
    <lineage>
        <taxon>Bacteria</taxon>
        <taxon>Pseudomonadati</taxon>
        <taxon>Bacteroidota</taxon>
        <taxon>Sphingobacteriia</taxon>
        <taxon>Sphingobacteriales</taxon>
        <taxon>Sphingobacteriaceae</taxon>
        <taxon>Olivibacter</taxon>
    </lineage>
</organism>
<dbReference type="Pfam" id="PF05154">
    <property type="entry name" value="TM2"/>
    <property type="match status" value="1"/>
</dbReference>
<keyword evidence="3 5" id="KW-1133">Transmembrane helix</keyword>
<protein>
    <recommendedName>
        <fullName evidence="6">TM2 domain-containing protein</fullName>
    </recommendedName>
</protein>
<evidence type="ECO:0000313" key="8">
    <source>
        <dbReference type="Proteomes" id="UP001501411"/>
    </source>
</evidence>
<keyword evidence="4 5" id="KW-0472">Membrane</keyword>
<comment type="subcellular location">
    <subcellularLocation>
        <location evidence="1">Membrane</location>
        <topology evidence="1">Multi-pass membrane protein</topology>
    </subcellularLocation>
</comment>
<feature type="transmembrane region" description="Helical" evidence="5">
    <location>
        <begin position="50"/>
        <end position="69"/>
    </location>
</feature>
<comment type="caution">
    <text evidence="7">The sequence shown here is derived from an EMBL/GenBank/DDBJ whole genome shotgun (WGS) entry which is preliminary data.</text>
</comment>
<proteinExistence type="predicted"/>
<dbReference type="RefSeq" id="WP_345230314.1">
    <property type="nucleotide sequence ID" value="NZ_BAABIQ010000005.1"/>
</dbReference>
<dbReference type="Proteomes" id="UP001501411">
    <property type="component" value="Unassembled WGS sequence"/>
</dbReference>
<keyword evidence="2 5" id="KW-0812">Transmembrane</keyword>
<evidence type="ECO:0000256" key="3">
    <source>
        <dbReference type="ARBA" id="ARBA00022989"/>
    </source>
</evidence>
<accession>A0ABP9AIF5</accession>